<evidence type="ECO:0000256" key="6">
    <source>
        <dbReference type="ARBA" id="ARBA00022801"/>
    </source>
</evidence>
<dbReference type="InterPro" id="IPR004843">
    <property type="entry name" value="Calcineurin-like_PHP"/>
</dbReference>
<organism evidence="12 13">
    <name type="scientific">Parasulfuritortus cantonensis</name>
    <dbReference type="NCBI Taxonomy" id="2528202"/>
    <lineage>
        <taxon>Bacteria</taxon>
        <taxon>Pseudomonadati</taxon>
        <taxon>Pseudomonadota</taxon>
        <taxon>Betaproteobacteria</taxon>
        <taxon>Nitrosomonadales</taxon>
        <taxon>Thiobacillaceae</taxon>
        <taxon>Parasulfuritortus</taxon>
    </lineage>
</organism>
<keyword evidence="7 10" id="KW-0443">Lipid metabolism</keyword>
<reference evidence="12 13" key="1">
    <citation type="submission" date="2019-03" db="EMBL/GenBank/DDBJ databases">
        <title>Genome sequence of Thiobacillaceae bacterium LSR1, a sulfur-oxidizing bacterium isolated from freshwater sediment.</title>
        <authorList>
            <person name="Li S."/>
        </authorList>
    </citation>
    <scope>NUCLEOTIDE SEQUENCE [LARGE SCALE GENOMIC DNA]</scope>
    <source>
        <strain evidence="12 13">LSR1</strain>
    </source>
</reference>
<feature type="binding site" evidence="10">
    <location>
        <position position="170"/>
    </location>
    <ligand>
        <name>substrate</name>
    </ligand>
</feature>
<dbReference type="NCBIfam" id="NF003743">
    <property type="entry name" value="PRK05340.1"/>
    <property type="match status" value="1"/>
</dbReference>
<comment type="caution">
    <text evidence="12">The sequence shown here is derived from an EMBL/GenBank/DDBJ whole genome shotgun (WGS) entry which is preliminary data.</text>
</comment>
<feature type="binding site" evidence="10">
    <location>
        <position position="201"/>
    </location>
    <ligand>
        <name>substrate</name>
    </ligand>
</feature>
<dbReference type="GO" id="GO:0019897">
    <property type="term" value="C:extrinsic component of plasma membrane"/>
    <property type="evidence" value="ECO:0007669"/>
    <property type="project" value="UniProtKB-UniRule"/>
</dbReference>
<accession>A0A4R1BMK4</accession>
<dbReference type="GO" id="GO:0005737">
    <property type="term" value="C:cytoplasm"/>
    <property type="evidence" value="ECO:0007669"/>
    <property type="project" value="InterPro"/>
</dbReference>
<evidence type="ECO:0000256" key="1">
    <source>
        <dbReference type="ARBA" id="ARBA00022475"/>
    </source>
</evidence>
<keyword evidence="9 10" id="KW-0464">Manganese</keyword>
<dbReference type="EC" id="3.6.1.54" evidence="10"/>
<feature type="binding site" evidence="10">
    <location>
        <position position="13"/>
    </location>
    <ligand>
        <name>Mn(2+)</name>
        <dbReference type="ChEBI" id="CHEBI:29035"/>
        <label>1</label>
    </ligand>
</feature>
<dbReference type="NCBIfam" id="TIGR01854">
    <property type="entry name" value="lipid_A_lpxH"/>
    <property type="match status" value="1"/>
</dbReference>
<feature type="binding site" evidence="10">
    <location>
        <position position="173"/>
    </location>
    <ligand>
        <name>substrate</name>
    </ligand>
</feature>
<comment type="pathway">
    <text evidence="10">Glycolipid biosynthesis; lipid IV(A) biosynthesis; lipid IV(A) from (3R)-3-hydroxytetradecanoyl-[acyl-carrier-protein] and UDP-N-acetyl-alpha-D-glucosamine: step 4/6.</text>
</comment>
<evidence type="ECO:0000256" key="3">
    <source>
        <dbReference type="ARBA" id="ARBA00022519"/>
    </source>
</evidence>
<evidence type="ECO:0000256" key="10">
    <source>
        <dbReference type="HAMAP-Rule" id="MF_00575"/>
    </source>
</evidence>
<feature type="binding site" evidence="10">
    <location>
        <position position="201"/>
    </location>
    <ligand>
        <name>Mn(2+)</name>
        <dbReference type="ChEBI" id="CHEBI:29035"/>
        <label>2</label>
    </ligand>
</feature>
<protein>
    <recommendedName>
        <fullName evidence="10">UDP-2,3-diacylglucosamine hydrolase</fullName>
        <ecNumber evidence="10">3.6.1.54</ecNumber>
    </recommendedName>
    <alternativeName>
        <fullName evidence="10">UDP-2,3-diacylglucosamine diphosphatase</fullName>
    </alternativeName>
</protein>
<comment type="catalytic activity">
    <reaction evidence="10">
        <text>UDP-2-N,3-O-bis[(3R)-3-hydroxytetradecanoyl]-alpha-D-glucosamine + H2O = 2-N,3-O-bis[(3R)-3-hydroxytetradecanoyl]-alpha-D-glucosaminyl 1-phosphate + UMP + 2 H(+)</text>
        <dbReference type="Rhea" id="RHEA:25213"/>
        <dbReference type="ChEBI" id="CHEBI:15377"/>
        <dbReference type="ChEBI" id="CHEBI:15378"/>
        <dbReference type="ChEBI" id="CHEBI:57865"/>
        <dbReference type="ChEBI" id="CHEBI:57957"/>
        <dbReference type="ChEBI" id="CHEBI:78847"/>
        <dbReference type="EC" id="3.6.1.54"/>
    </reaction>
</comment>
<keyword evidence="13" id="KW-1185">Reference proteome</keyword>
<evidence type="ECO:0000313" key="13">
    <source>
        <dbReference type="Proteomes" id="UP000295443"/>
    </source>
</evidence>
<dbReference type="InterPro" id="IPR043461">
    <property type="entry name" value="LpxH-like"/>
</dbReference>
<feature type="binding site" evidence="10">
    <location>
        <position position="85"/>
    </location>
    <ligand>
        <name>Mn(2+)</name>
        <dbReference type="ChEBI" id="CHEBI:29035"/>
        <label>2</label>
    </ligand>
</feature>
<keyword evidence="4 10" id="KW-0441">Lipid A biosynthesis</keyword>
<comment type="similarity">
    <text evidence="10">Belongs to the LpxH family.</text>
</comment>
<feature type="binding site" evidence="10">
    <location>
        <position position="203"/>
    </location>
    <ligand>
        <name>Mn(2+)</name>
        <dbReference type="ChEBI" id="CHEBI:29035"/>
        <label>1</label>
    </ligand>
</feature>
<comment type="cofactor">
    <cofactor evidence="10">
        <name>Mn(2+)</name>
        <dbReference type="ChEBI" id="CHEBI:29035"/>
    </cofactor>
    <text evidence="10">Binds 2 Mn(2+) ions per subunit in a binuclear metal center.</text>
</comment>
<dbReference type="GO" id="GO:0008758">
    <property type="term" value="F:UDP-2,3-diacylglucosamine hydrolase activity"/>
    <property type="evidence" value="ECO:0007669"/>
    <property type="project" value="UniProtKB-UniRule"/>
</dbReference>
<proteinExistence type="inferred from homology"/>
<dbReference type="GO" id="GO:0030145">
    <property type="term" value="F:manganese ion binding"/>
    <property type="evidence" value="ECO:0007669"/>
    <property type="project" value="UniProtKB-UniRule"/>
</dbReference>
<evidence type="ECO:0000313" key="12">
    <source>
        <dbReference type="EMBL" id="TCJ18548.1"/>
    </source>
</evidence>
<feature type="binding site" evidence="10">
    <location>
        <position position="15"/>
    </location>
    <ligand>
        <name>Mn(2+)</name>
        <dbReference type="ChEBI" id="CHEBI:29035"/>
        <label>1</label>
    </ligand>
</feature>
<keyword evidence="2 10" id="KW-0444">Lipid biosynthesis</keyword>
<dbReference type="GO" id="GO:0009245">
    <property type="term" value="P:lipid A biosynthetic process"/>
    <property type="evidence" value="ECO:0007669"/>
    <property type="project" value="UniProtKB-UniRule"/>
</dbReference>
<evidence type="ECO:0000256" key="7">
    <source>
        <dbReference type="ARBA" id="ARBA00023098"/>
    </source>
</evidence>
<keyword evidence="8 10" id="KW-0472">Membrane</keyword>
<feature type="binding site" evidence="10">
    <location>
        <position position="120"/>
    </location>
    <ligand>
        <name>Mn(2+)</name>
        <dbReference type="ChEBI" id="CHEBI:29035"/>
        <label>2</label>
    </ligand>
</feature>
<dbReference type="PANTHER" id="PTHR34990:SF1">
    <property type="entry name" value="UDP-2,3-DIACYLGLUCOSAMINE HYDROLASE"/>
    <property type="match status" value="1"/>
</dbReference>
<dbReference type="Pfam" id="PF00149">
    <property type="entry name" value="Metallophos"/>
    <property type="match status" value="1"/>
</dbReference>
<dbReference type="InterPro" id="IPR029052">
    <property type="entry name" value="Metallo-depent_PP-like"/>
</dbReference>
<feature type="binding site" evidence="10">
    <location>
        <position position="46"/>
    </location>
    <ligand>
        <name>Mn(2+)</name>
        <dbReference type="ChEBI" id="CHEBI:29035"/>
        <label>1</label>
    </ligand>
</feature>
<evidence type="ECO:0000256" key="8">
    <source>
        <dbReference type="ARBA" id="ARBA00023136"/>
    </source>
</evidence>
<feature type="binding site" evidence="10">
    <location>
        <position position="166"/>
    </location>
    <ligand>
        <name>substrate</name>
    </ligand>
</feature>
<dbReference type="OrthoDB" id="9783283at2"/>
<dbReference type="PANTHER" id="PTHR34990">
    <property type="entry name" value="UDP-2,3-DIACYLGLUCOSAMINE HYDROLASE-RELATED"/>
    <property type="match status" value="1"/>
</dbReference>
<dbReference type="Gene3D" id="3.60.21.10">
    <property type="match status" value="1"/>
</dbReference>
<evidence type="ECO:0000256" key="9">
    <source>
        <dbReference type="ARBA" id="ARBA00023211"/>
    </source>
</evidence>
<feature type="binding site" evidence="10">
    <location>
        <position position="128"/>
    </location>
    <ligand>
        <name>substrate</name>
    </ligand>
</feature>
<keyword evidence="5 10" id="KW-0479">Metal-binding</keyword>
<keyword evidence="3 10" id="KW-0997">Cell inner membrane</keyword>
<evidence type="ECO:0000259" key="11">
    <source>
        <dbReference type="Pfam" id="PF00149"/>
    </source>
</evidence>
<feature type="binding site" evidence="10">
    <location>
        <begin position="85"/>
        <end position="86"/>
    </location>
    <ligand>
        <name>substrate</name>
    </ligand>
</feature>
<dbReference type="UniPathway" id="UPA00359">
    <property type="reaction ID" value="UER00480"/>
</dbReference>
<dbReference type="AlphaFoldDB" id="A0A4R1BMK4"/>
<dbReference type="HAMAP" id="MF_00575">
    <property type="entry name" value="LpxH"/>
    <property type="match status" value="1"/>
</dbReference>
<dbReference type="RefSeq" id="WP_131444672.1">
    <property type="nucleotide sequence ID" value="NZ_SJZB01000010.1"/>
</dbReference>
<keyword evidence="6 10" id="KW-0378">Hydrolase</keyword>
<evidence type="ECO:0000256" key="4">
    <source>
        <dbReference type="ARBA" id="ARBA00022556"/>
    </source>
</evidence>
<gene>
    <name evidence="10" type="primary">lpxH</name>
    <name evidence="12" type="ORF">EZJ19_02210</name>
</gene>
<dbReference type="Proteomes" id="UP000295443">
    <property type="component" value="Unassembled WGS sequence"/>
</dbReference>
<dbReference type="EMBL" id="SJZB01000010">
    <property type="protein sequence ID" value="TCJ18548.1"/>
    <property type="molecule type" value="Genomic_DNA"/>
</dbReference>
<comment type="subcellular location">
    <subcellularLocation>
        <location evidence="10">Cell inner membrane</location>
        <topology evidence="10">Peripheral membrane protein</topology>
        <orientation evidence="10">Cytoplasmic side</orientation>
    </subcellularLocation>
</comment>
<evidence type="ECO:0000256" key="2">
    <source>
        <dbReference type="ARBA" id="ARBA00022516"/>
    </source>
</evidence>
<dbReference type="InterPro" id="IPR010138">
    <property type="entry name" value="UDP-diacylglucosamine_Hdrlase"/>
</dbReference>
<feature type="domain" description="Calcineurin-like phosphoesterase" evidence="11">
    <location>
        <begin position="9"/>
        <end position="205"/>
    </location>
</feature>
<dbReference type="SUPFAM" id="SSF56300">
    <property type="entry name" value="Metallo-dependent phosphatases"/>
    <property type="match status" value="1"/>
</dbReference>
<evidence type="ECO:0000256" key="5">
    <source>
        <dbReference type="ARBA" id="ARBA00022723"/>
    </source>
</evidence>
<sequence>MKADPRPSLFISDLHLAPDQPATQARFFAWLAGVAPGARAVYILGDLFEAWPGDDFLADPFAAAVAAALAKLGQAGVPVYLLHGNRDFMLGAAFCAATGARLLAEPEVVAVAGGNALLLHGDSLCTDDDVYQGFRRLVRDPAWQQAMLAKPLAERVAIARQMRERSESDKDGKNETIMDVNAEAVAEAFRRAGCSVMIHGHTHRPARHDLVVDGAACVRWVLPDWYDGRGGYLRCDAAGCALIDY</sequence>
<feature type="binding site" evidence="10">
    <location>
        <position position="46"/>
    </location>
    <ligand>
        <name>Mn(2+)</name>
        <dbReference type="ChEBI" id="CHEBI:29035"/>
        <label>2</label>
    </ligand>
</feature>
<comment type="function">
    <text evidence="10">Hydrolyzes the pyrophosphate bond of UDP-2,3-diacylglucosamine to yield 2,3-diacylglucosamine 1-phosphate (lipid X) and UMP by catalyzing the attack of water at the alpha-P atom. Involved in the biosynthesis of lipid A, a phosphorylated glycolipid that anchors the lipopolysaccharide to the outer membrane of the cell.</text>
</comment>
<dbReference type="CDD" id="cd07398">
    <property type="entry name" value="MPP_YbbF-LpxH"/>
    <property type="match status" value="1"/>
</dbReference>
<keyword evidence="1 10" id="KW-1003">Cell membrane</keyword>
<name>A0A4R1BMK4_9PROT</name>